<feature type="transmembrane region" description="Helical" evidence="1">
    <location>
        <begin position="40"/>
        <end position="57"/>
    </location>
</feature>
<keyword evidence="1" id="KW-1133">Transmembrane helix</keyword>
<proteinExistence type="predicted"/>
<dbReference type="KEGG" id="nan:AArc1_1395"/>
<dbReference type="Pfam" id="PF02397">
    <property type="entry name" value="Bac_transf"/>
    <property type="match status" value="1"/>
</dbReference>
<sequence>MKMWINYIFRTESAMRKYQIDYVSGSGDDSYMFTGWKYRLSSVVGVIVLTIVAVLFANNQLTQSLFTTYVPLFNRLNVTVLSNESLYWAIALSVFAVVGSLVPLYKPRPRRVLDTIFLAQKRVLVAGFALATLGYFKWSHRLPRATLVMMTGFLAITIPVWFVWIRRPASETERTLVVGDDLNQIARIAPSMEASVIGYLCPSIVGIHDDLTTLEAAADGGIVATDGVIDAETHFQDDLDEFFRLGGLSRLEDVLLEYDVDTVVLAFREADRAEFFGALGTCHDHGIAAKVHREYAESVLVPEGEVGNLADVDLEPWDPLDHIVKRIFDVSFAVTALLVLTPLMAVLVLAIKLDTPGPVLYKQERTAVFGESFPVYKFRTMIKDAEAETGPKISGKDAGDVDPRITPVGQVLRQTHLDEIPQLWSILIGDMSVVGPRPERPELDTEIQGQNVDWSKRWFVSPGLTGLAQINDVTGHEPKKKLRYDIKYIRQQSFWFDIQIVIRQIWNVLSDTYTILRH</sequence>
<dbReference type="Proteomes" id="UP000258707">
    <property type="component" value="Chromosome"/>
</dbReference>
<dbReference type="InterPro" id="IPR003362">
    <property type="entry name" value="Bact_transf"/>
</dbReference>
<dbReference type="EMBL" id="CP024047">
    <property type="protein sequence ID" value="AXR77729.1"/>
    <property type="molecule type" value="Genomic_DNA"/>
</dbReference>
<evidence type="ECO:0000313" key="3">
    <source>
        <dbReference type="EMBL" id="AXR77729.1"/>
    </source>
</evidence>
<protein>
    <submittedName>
        <fullName evidence="3">Sugar transferase involved in lipopolysaccharidesynthesis</fullName>
    </submittedName>
</protein>
<evidence type="ECO:0000313" key="4">
    <source>
        <dbReference type="Proteomes" id="UP000258707"/>
    </source>
</evidence>
<dbReference type="AlphaFoldDB" id="A0A346PDY4"/>
<dbReference type="GO" id="GO:0016780">
    <property type="term" value="F:phosphotransferase activity, for other substituted phosphate groups"/>
    <property type="evidence" value="ECO:0007669"/>
    <property type="project" value="TreeGrafter"/>
</dbReference>
<reference evidence="4" key="1">
    <citation type="submission" date="2017-10" db="EMBL/GenBank/DDBJ databases">
        <title>Phenotypic and genomic properties of facultatively anaerobic sulfur-reducing natronoarchaea from hypersaline soda lakes.</title>
        <authorList>
            <person name="Sorokin D.Y."/>
            <person name="Kublanov I.V."/>
            <person name="Roman P."/>
            <person name="Sinninghe Damste J.S."/>
            <person name="Golyshin P.N."/>
            <person name="Rojo D."/>
            <person name="Ciordia S."/>
            <person name="Mena Md.C."/>
            <person name="Ferrer M."/>
            <person name="Messina E."/>
            <person name="Smedile F."/>
            <person name="La Spada G."/>
            <person name="La Cono V."/>
            <person name="Yakimov M.M."/>
        </authorList>
    </citation>
    <scope>NUCLEOTIDE SEQUENCE [LARGE SCALE GENOMIC DNA]</scope>
    <source>
        <strain evidence="4">AArc1</strain>
    </source>
</reference>
<evidence type="ECO:0000259" key="2">
    <source>
        <dbReference type="Pfam" id="PF02397"/>
    </source>
</evidence>
<organism evidence="3 4">
    <name type="scientific">Natrarchaeobaculum sulfurireducens</name>
    <dbReference type="NCBI Taxonomy" id="2044521"/>
    <lineage>
        <taxon>Archaea</taxon>
        <taxon>Methanobacteriati</taxon>
        <taxon>Methanobacteriota</taxon>
        <taxon>Stenosarchaea group</taxon>
        <taxon>Halobacteria</taxon>
        <taxon>Halobacteriales</taxon>
        <taxon>Natrialbaceae</taxon>
        <taxon>Natrarchaeobaculum</taxon>
    </lineage>
</organism>
<dbReference type="PANTHER" id="PTHR30576">
    <property type="entry name" value="COLANIC BIOSYNTHESIS UDP-GLUCOSE LIPID CARRIER TRANSFERASE"/>
    <property type="match status" value="1"/>
</dbReference>
<feature type="transmembrane region" description="Helical" evidence="1">
    <location>
        <begin position="142"/>
        <end position="164"/>
    </location>
</feature>
<feature type="transmembrane region" description="Helical" evidence="1">
    <location>
        <begin position="86"/>
        <end position="105"/>
    </location>
</feature>
<keyword evidence="1" id="KW-0472">Membrane</keyword>
<feature type="transmembrane region" description="Helical" evidence="1">
    <location>
        <begin position="117"/>
        <end position="136"/>
    </location>
</feature>
<dbReference type="PANTHER" id="PTHR30576:SF0">
    <property type="entry name" value="UNDECAPRENYL-PHOSPHATE N-ACETYLGALACTOSAMINYL 1-PHOSPHATE TRANSFERASE-RELATED"/>
    <property type="match status" value="1"/>
</dbReference>
<keyword evidence="3" id="KW-0808">Transferase</keyword>
<keyword evidence="1" id="KW-0812">Transmembrane</keyword>
<accession>A0A346PDY4</accession>
<name>A0A346PDY4_9EURY</name>
<feature type="domain" description="Bacterial sugar transferase" evidence="2">
    <location>
        <begin position="325"/>
        <end position="509"/>
    </location>
</feature>
<evidence type="ECO:0000256" key="1">
    <source>
        <dbReference type="SAM" id="Phobius"/>
    </source>
</evidence>
<gene>
    <name evidence="3" type="ORF">AArc1_1395</name>
</gene>
<feature type="transmembrane region" description="Helical" evidence="1">
    <location>
        <begin position="330"/>
        <end position="351"/>
    </location>
</feature>